<evidence type="ECO:0000256" key="1">
    <source>
        <dbReference type="SAM" id="MobiDB-lite"/>
    </source>
</evidence>
<evidence type="ECO:0000313" key="4">
    <source>
        <dbReference type="EMBL" id="ESO99116.1"/>
    </source>
</evidence>
<evidence type="ECO:0000256" key="2">
    <source>
        <dbReference type="SAM" id="Phobius"/>
    </source>
</evidence>
<dbReference type="EMBL" id="KB201131">
    <property type="protein sequence ID" value="ESO99116.1"/>
    <property type="molecule type" value="Genomic_DNA"/>
</dbReference>
<sequence length="222" mass="25060">MLLKVFTCFIYAVLMPIPSFSEDMTNSSTLFTTSIIPVRLDTDDDMGSDDNMNLGTQVLMVVYIGAAVVLSVVPFGIYFYITCKKLGFGKFCKRVLNRCRKKPNTDDDTSVARPWPYRSRPEEYGESGAIYMIDLPTYDEVMRNTDTFKITNDIKVFYSVYYRQSSRETQTNQTTQTDVLVQTDTVGALVNSEPPDETNDVRTSENQENSGQLVSDADQSIS</sequence>
<keyword evidence="2" id="KW-0812">Transmembrane</keyword>
<evidence type="ECO:0000256" key="3">
    <source>
        <dbReference type="SAM" id="SignalP"/>
    </source>
</evidence>
<proteinExistence type="predicted"/>
<feature type="compositionally biased region" description="Polar residues" evidence="1">
    <location>
        <begin position="206"/>
        <end position="222"/>
    </location>
</feature>
<keyword evidence="3" id="KW-0732">Signal</keyword>
<keyword evidence="2" id="KW-1133">Transmembrane helix</keyword>
<protein>
    <submittedName>
        <fullName evidence="4">Uncharacterized protein</fullName>
    </submittedName>
</protein>
<dbReference type="KEGG" id="lgi:LOTGIDRAFT_238845"/>
<dbReference type="AlphaFoldDB" id="V4AZG2"/>
<keyword evidence="5" id="KW-1185">Reference proteome</keyword>
<dbReference type="CTD" id="20250889"/>
<dbReference type="GeneID" id="20250889"/>
<accession>V4AZG2</accession>
<feature type="signal peptide" evidence="3">
    <location>
        <begin position="1"/>
        <end position="21"/>
    </location>
</feature>
<dbReference type="OrthoDB" id="6113284at2759"/>
<gene>
    <name evidence="4" type="ORF">LOTGIDRAFT_238845</name>
</gene>
<evidence type="ECO:0000313" key="5">
    <source>
        <dbReference type="Proteomes" id="UP000030746"/>
    </source>
</evidence>
<organism evidence="4 5">
    <name type="scientific">Lottia gigantea</name>
    <name type="common">Giant owl limpet</name>
    <dbReference type="NCBI Taxonomy" id="225164"/>
    <lineage>
        <taxon>Eukaryota</taxon>
        <taxon>Metazoa</taxon>
        <taxon>Spiralia</taxon>
        <taxon>Lophotrochozoa</taxon>
        <taxon>Mollusca</taxon>
        <taxon>Gastropoda</taxon>
        <taxon>Patellogastropoda</taxon>
        <taxon>Lottioidea</taxon>
        <taxon>Lottiidae</taxon>
        <taxon>Lottia</taxon>
    </lineage>
</organism>
<feature type="region of interest" description="Disordered" evidence="1">
    <location>
        <begin position="188"/>
        <end position="222"/>
    </location>
</feature>
<name>V4AZG2_LOTGI</name>
<keyword evidence="2" id="KW-0472">Membrane</keyword>
<feature type="chain" id="PRO_5004717644" evidence="3">
    <location>
        <begin position="22"/>
        <end position="222"/>
    </location>
</feature>
<reference evidence="4 5" key="1">
    <citation type="journal article" date="2013" name="Nature">
        <title>Insights into bilaterian evolution from three spiralian genomes.</title>
        <authorList>
            <person name="Simakov O."/>
            <person name="Marletaz F."/>
            <person name="Cho S.J."/>
            <person name="Edsinger-Gonzales E."/>
            <person name="Havlak P."/>
            <person name="Hellsten U."/>
            <person name="Kuo D.H."/>
            <person name="Larsson T."/>
            <person name="Lv J."/>
            <person name="Arendt D."/>
            <person name="Savage R."/>
            <person name="Osoegawa K."/>
            <person name="de Jong P."/>
            <person name="Grimwood J."/>
            <person name="Chapman J.A."/>
            <person name="Shapiro H."/>
            <person name="Aerts A."/>
            <person name="Otillar R.P."/>
            <person name="Terry A.Y."/>
            <person name="Boore J.L."/>
            <person name="Grigoriev I.V."/>
            <person name="Lindberg D.R."/>
            <person name="Seaver E.C."/>
            <person name="Weisblat D.A."/>
            <person name="Putnam N.H."/>
            <person name="Rokhsar D.S."/>
        </authorList>
    </citation>
    <scope>NUCLEOTIDE SEQUENCE [LARGE SCALE GENOMIC DNA]</scope>
</reference>
<dbReference type="HOGENOM" id="CLU_1246604_0_0_1"/>
<dbReference type="Proteomes" id="UP000030746">
    <property type="component" value="Unassembled WGS sequence"/>
</dbReference>
<dbReference type="RefSeq" id="XP_009050183.1">
    <property type="nucleotide sequence ID" value="XM_009051935.1"/>
</dbReference>
<feature type="transmembrane region" description="Helical" evidence="2">
    <location>
        <begin position="58"/>
        <end position="81"/>
    </location>
</feature>